<dbReference type="Proteomes" id="UP000229574">
    <property type="component" value="Unassembled WGS sequence"/>
</dbReference>
<sequence>MADFQMDYSALNKALGLNGSGSIKPDAQGNFTLGGIIGGILPYLLTLAGLILFGMLIGGGFTMLAGAADKESQEKGKKMITSSLVGFFIIFLTYWIAQILQVIFKVNILS</sequence>
<accession>A0A2H0X0J7</accession>
<feature type="transmembrane region" description="Helical" evidence="1">
    <location>
        <begin position="84"/>
        <end position="104"/>
    </location>
</feature>
<protein>
    <submittedName>
        <fullName evidence="2">Uncharacterized protein</fullName>
    </submittedName>
</protein>
<evidence type="ECO:0000313" key="3">
    <source>
        <dbReference type="Proteomes" id="UP000229574"/>
    </source>
</evidence>
<dbReference type="AlphaFoldDB" id="A0A2H0X0J7"/>
<evidence type="ECO:0000256" key="1">
    <source>
        <dbReference type="SAM" id="Phobius"/>
    </source>
</evidence>
<feature type="transmembrane region" description="Helical" evidence="1">
    <location>
        <begin position="40"/>
        <end position="64"/>
    </location>
</feature>
<proteinExistence type="predicted"/>
<organism evidence="2 3">
    <name type="scientific">Candidatus Collierbacteria bacterium CG09_land_8_20_14_0_10_46_12</name>
    <dbReference type="NCBI Taxonomy" id="1974533"/>
    <lineage>
        <taxon>Bacteria</taxon>
        <taxon>Candidatus Collieribacteriota</taxon>
    </lineage>
</organism>
<keyword evidence="1" id="KW-1133">Transmembrane helix</keyword>
<keyword evidence="1" id="KW-0812">Transmembrane</keyword>
<gene>
    <name evidence="2" type="ORF">COT54_03225</name>
</gene>
<reference evidence="3" key="1">
    <citation type="submission" date="2017-09" db="EMBL/GenBank/DDBJ databases">
        <title>Depth-based differentiation of microbial function through sediment-hosted aquifers and enrichment of novel symbionts in the deep terrestrial subsurface.</title>
        <authorList>
            <person name="Probst A.J."/>
            <person name="Ladd B."/>
            <person name="Jarett J.K."/>
            <person name="Geller-Mcgrath D.E."/>
            <person name="Sieber C.M.K."/>
            <person name="Emerson J.B."/>
            <person name="Anantharaman K."/>
            <person name="Thomas B.C."/>
            <person name="Malmstrom R."/>
            <person name="Stieglmeier M."/>
            <person name="Klingl A."/>
            <person name="Woyke T."/>
            <person name="Ryan C.M."/>
            <person name="Banfield J.F."/>
        </authorList>
    </citation>
    <scope>NUCLEOTIDE SEQUENCE [LARGE SCALE GENOMIC DNA]</scope>
</reference>
<name>A0A2H0X0J7_9BACT</name>
<comment type="caution">
    <text evidence="2">The sequence shown here is derived from an EMBL/GenBank/DDBJ whole genome shotgun (WGS) entry which is preliminary data.</text>
</comment>
<dbReference type="EMBL" id="PEYY01000122">
    <property type="protein sequence ID" value="PIS17708.1"/>
    <property type="molecule type" value="Genomic_DNA"/>
</dbReference>
<evidence type="ECO:0000313" key="2">
    <source>
        <dbReference type="EMBL" id="PIS17708.1"/>
    </source>
</evidence>
<keyword evidence="1" id="KW-0472">Membrane</keyword>